<feature type="compositionally biased region" description="Pro residues" evidence="16">
    <location>
        <begin position="835"/>
        <end position="855"/>
    </location>
</feature>
<feature type="compositionally biased region" description="Low complexity" evidence="16">
    <location>
        <begin position="966"/>
        <end position="996"/>
    </location>
</feature>
<dbReference type="SMART" id="SM00320">
    <property type="entry name" value="WD40"/>
    <property type="match status" value="4"/>
</dbReference>
<evidence type="ECO:0000256" key="3">
    <source>
        <dbReference type="ARBA" id="ARBA00009358"/>
    </source>
</evidence>
<dbReference type="Gene3D" id="1.25.40.1030">
    <property type="match status" value="1"/>
</dbReference>
<dbReference type="SUPFAM" id="SSF50978">
    <property type="entry name" value="WD40 repeat-like"/>
    <property type="match status" value="1"/>
</dbReference>
<feature type="compositionally biased region" description="Pro residues" evidence="16">
    <location>
        <begin position="1054"/>
        <end position="1074"/>
    </location>
</feature>
<accession>A0A2T7A5S8</accession>
<keyword evidence="6" id="KW-0813">Transport</keyword>
<sequence length="1238" mass="132783">MARIRDIQRTAAFAWSPDAAPFIATGTQAGAVAADFSDNTQLELWDLDLENAHAGGELAPAASITTDSRFYDITWGKVSNDKPRGIIAGALENGSLDLWSADALLNNSGDSLVSRTTKHTGSIKSLQFNPFKSELLATAGAKGELYVWDLNNTENPFLLGNRAARADDFDCLDWNKKVPHILVTGGNGGFVTVWDVKSKKESLTLNNLGRKAVSAVAWHPELQTKLITATPDDTSPVILLWDLRNSNAPERTLSGHELGDTDLLLSCGEKLGEFPVTQWNPRNPSLSATASFDGKIVIQTLQNTNPTSSQADSSGATQLDADDFFSRASNAQTSSFTLKQPPKWLSTPVGASFGFGGKLTQTGQPRRSTVKISTIAVDSGVNSATESFEKALREGNLVNVCDLRSQDAKTDEEKADWKILRTLFEGDPREKLIEYLGFKEEGLEDTNAEVDTKNTDGEGENQSSNQSDDAAAKDKRLSSFFADAGADSESFLADLSSIQSTRGAKTNNPFRIFTGGESEADRKITRAVVLGQFEKAVEVCLKEDRISDAFMLAICGGEKCIEKVKTAYFTKNAKGPNYLRVLASIVGKNLWDVVHNADLANWKEVMVALCSFADGKDFPDLCEALGDRLEQELGPAEGRKEARKHASFCYMAGSKLEKVVDIWIEELHEDEKAGLEEISDDSTFAVHARSLQNFIEKVTVFREAVKFSDEEKNLSGGWKLHVLYEKYCEYADVVASHGQLEVAERYLDLLPTNYPAAAVARNRVKEASGKGVTATQARKPQQPAPTGYGTQHHQATNPPYQPQQPATAAVGPANPYAPPALAAAPVNPYGTPTTAPQPGPYAPPAPPAGANPYAPPTVAQGYKPTPYQPTQTAQAPGQYGAGYPGYNAPGFGQPPPPRNFGQTASVPPPSQASNMANWNDTPNVTKVPRRATPSATAPVTSPFPGAPSAPSPPTASMPFGAPPPRGSSSPAQYQLRSQSPAAQAQAPYTPTSQTFPPSQPGYASAPPVAVAGRYAPTPAAAGAASQPHQNQALPAPPQGAFVGGRQGGPGAQYAPPPTAFGQPPAPSPYAPAPPQSQGGQYGAPPGPSQYGPPPTQRPSSQPTQPGTAPPPKARTPVPPPSKHPAGDRTHIPSQYRPIFEFLSSDFERIKPRAPPMFHRQVKDTERRLNILYDHINNEDVLSQETLESMLELSKALVAKDYATAHSIQVDLVTNRTSECDTWMPGVKRLIEMSRATPE</sequence>
<evidence type="ECO:0000256" key="16">
    <source>
        <dbReference type="SAM" id="MobiDB-lite"/>
    </source>
</evidence>
<dbReference type="PANTHER" id="PTHR13923">
    <property type="entry name" value="SEC31-RELATED PROTEIN"/>
    <property type="match status" value="1"/>
</dbReference>
<dbReference type="Proteomes" id="UP000244722">
    <property type="component" value="Unassembled WGS sequence"/>
</dbReference>
<feature type="repeat" description="WD" evidence="15">
    <location>
        <begin position="116"/>
        <end position="158"/>
    </location>
</feature>
<feature type="region of interest" description="Disordered" evidence="16">
    <location>
        <begin position="767"/>
        <end position="1133"/>
    </location>
</feature>
<feature type="compositionally biased region" description="Gly residues" evidence="16">
    <location>
        <begin position="1041"/>
        <end position="1050"/>
    </location>
</feature>
<feature type="compositionally biased region" description="Polar residues" evidence="16">
    <location>
        <begin position="900"/>
        <end position="924"/>
    </location>
</feature>
<feature type="compositionally biased region" description="Low complexity" evidence="16">
    <location>
        <begin position="794"/>
        <end position="834"/>
    </location>
</feature>
<keyword evidence="8" id="KW-0677">Repeat</keyword>
<dbReference type="GO" id="GO:0090110">
    <property type="term" value="P:COPII-coated vesicle cargo loading"/>
    <property type="evidence" value="ECO:0007669"/>
    <property type="project" value="TreeGrafter"/>
</dbReference>
<evidence type="ECO:0000256" key="1">
    <source>
        <dbReference type="ARBA" id="ARBA00004299"/>
    </source>
</evidence>
<keyword evidence="11" id="KW-0653">Protein transport</keyword>
<evidence type="ECO:0000313" key="17">
    <source>
        <dbReference type="EMBL" id="PUU83025.1"/>
    </source>
</evidence>
<keyword evidence="9" id="KW-0256">Endoplasmic reticulum</keyword>
<dbReference type="InterPro" id="IPR040251">
    <property type="entry name" value="SEC31-like"/>
</dbReference>
<organism evidence="17 18">
    <name type="scientific">Tuber borchii</name>
    <name type="common">White truffle</name>
    <dbReference type="NCBI Taxonomy" id="42251"/>
    <lineage>
        <taxon>Eukaryota</taxon>
        <taxon>Fungi</taxon>
        <taxon>Dikarya</taxon>
        <taxon>Ascomycota</taxon>
        <taxon>Pezizomycotina</taxon>
        <taxon>Pezizomycetes</taxon>
        <taxon>Pezizales</taxon>
        <taxon>Tuberaceae</taxon>
        <taxon>Tuber</taxon>
    </lineage>
</organism>
<comment type="function">
    <text evidence="14">Component of the coat protein complex II (COPII) which promotes the formation of transport vesicles from the endoplasmic reticulum (ER). The coat has two main functions, the physical deformation of the endoplasmic reticulum membrane into vesicles and the selection of cargo molecules.</text>
</comment>
<evidence type="ECO:0000256" key="2">
    <source>
        <dbReference type="ARBA" id="ARBA00004397"/>
    </source>
</evidence>
<keyword evidence="7 15" id="KW-0853">WD repeat</keyword>
<dbReference type="FunFam" id="1.20.940.10:FF:000007">
    <property type="entry name" value="Protein transport protein (SEC31), putative"/>
    <property type="match status" value="1"/>
</dbReference>
<dbReference type="STRING" id="42251.A0A2T7A5S8"/>
<feature type="compositionally biased region" description="Pro residues" evidence="16">
    <location>
        <begin position="944"/>
        <end position="965"/>
    </location>
</feature>
<evidence type="ECO:0000256" key="12">
    <source>
        <dbReference type="ARBA" id="ARBA00023136"/>
    </source>
</evidence>
<evidence type="ECO:0000256" key="8">
    <source>
        <dbReference type="ARBA" id="ARBA00022737"/>
    </source>
</evidence>
<evidence type="ECO:0000256" key="7">
    <source>
        <dbReference type="ARBA" id="ARBA00022574"/>
    </source>
</evidence>
<evidence type="ECO:0000256" key="6">
    <source>
        <dbReference type="ARBA" id="ARBA00022448"/>
    </source>
</evidence>
<dbReference type="PROSITE" id="PS50082">
    <property type="entry name" value="WD_REPEATS_2"/>
    <property type="match status" value="1"/>
</dbReference>
<evidence type="ECO:0000256" key="9">
    <source>
        <dbReference type="ARBA" id="ARBA00022824"/>
    </source>
</evidence>
<evidence type="ECO:0000256" key="5">
    <source>
        <dbReference type="ARBA" id="ARBA00021236"/>
    </source>
</evidence>
<keyword evidence="18" id="KW-1185">Reference proteome</keyword>
<dbReference type="Gene3D" id="1.20.940.10">
    <property type="entry name" value="Functional domain of the splicing factor Prp18"/>
    <property type="match status" value="1"/>
</dbReference>
<dbReference type="GO" id="GO:0007029">
    <property type="term" value="P:endoplasmic reticulum organization"/>
    <property type="evidence" value="ECO:0007669"/>
    <property type="project" value="TreeGrafter"/>
</dbReference>
<dbReference type="GO" id="GO:0005789">
    <property type="term" value="C:endoplasmic reticulum membrane"/>
    <property type="evidence" value="ECO:0007669"/>
    <property type="project" value="UniProtKB-SubCell"/>
</dbReference>
<evidence type="ECO:0000256" key="15">
    <source>
        <dbReference type="PROSITE-ProRule" id="PRU00221"/>
    </source>
</evidence>
<keyword evidence="13" id="KW-0968">Cytoplasmic vesicle</keyword>
<comment type="similarity">
    <text evidence="3">Belongs to the WD repeat SEC31 family.</text>
</comment>
<dbReference type="GO" id="GO:0030127">
    <property type="term" value="C:COPII vesicle coat"/>
    <property type="evidence" value="ECO:0007669"/>
    <property type="project" value="TreeGrafter"/>
</dbReference>
<protein>
    <recommendedName>
        <fullName evidence="5">Protein transport protein SEC31</fullName>
    </recommendedName>
    <alternativeName>
        <fullName evidence="4">Protein transport protein sec31</fullName>
    </alternativeName>
</protein>
<name>A0A2T7A5S8_TUBBO</name>
<dbReference type="PROSITE" id="PS50294">
    <property type="entry name" value="WD_REPEATS_REGION"/>
    <property type="match status" value="1"/>
</dbReference>
<gene>
    <name evidence="17" type="ORF">B9Z19DRAFT_1073656</name>
</gene>
<comment type="caution">
    <text evidence="17">The sequence shown here is derived from an EMBL/GenBank/DDBJ whole genome shotgun (WGS) entry which is preliminary data.</text>
</comment>
<evidence type="ECO:0000313" key="18">
    <source>
        <dbReference type="Proteomes" id="UP000244722"/>
    </source>
</evidence>
<feature type="compositionally biased region" description="Low complexity" evidence="16">
    <location>
        <begin position="1097"/>
        <end position="1106"/>
    </location>
</feature>
<evidence type="ECO:0000256" key="10">
    <source>
        <dbReference type="ARBA" id="ARBA00022892"/>
    </source>
</evidence>
<feature type="compositionally biased region" description="Pro residues" evidence="16">
    <location>
        <begin position="1084"/>
        <end position="1096"/>
    </location>
</feature>
<evidence type="ECO:0000256" key="14">
    <source>
        <dbReference type="ARBA" id="ARBA00025471"/>
    </source>
</evidence>
<dbReference type="GO" id="GO:0015031">
    <property type="term" value="P:protein transport"/>
    <property type="evidence" value="ECO:0007669"/>
    <property type="project" value="UniProtKB-KW"/>
</dbReference>
<evidence type="ECO:0000256" key="4">
    <source>
        <dbReference type="ARBA" id="ARBA00013507"/>
    </source>
</evidence>
<evidence type="ECO:0000256" key="13">
    <source>
        <dbReference type="ARBA" id="ARBA00023329"/>
    </source>
</evidence>
<keyword evidence="12" id="KW-0472">Membrane</keyword>
<dbReference type="OrthoDB" id="542917at2759"/>
<evidence type="ECO:0000256" key="11">
    <source>
        <dbReference type="ARBA" id="ARBA00022927"/>
    </source>
</evidence>
<feature type="region of interest" description="Disordered" evidence="16">
    <location>
        <begin position="444"/>
        <end position="471"/>
    </location>
</feature>
<dbReference type="PANTHER" id="PTHR13923:SF11">
    <property type="entry name" value="SECRETORY 31, ISOFORM D"/>
    <property type="match status" value="1"/>
</dbReference>
<proteinExistence type="inferred from homology"/>
<keyword evidence="10" id="KW-0931">ER-Golgi transport</keyword>
<dbReference type="AlphaFoldDB" id="A0A2T7A5S8"/>
<comment type="subcellular location">
    <subcellularLocation>
        <location evidence="1">Cytoplasmic vesicle</location>
        <location evidence="1">COPII-coated vesicle membrane</location>
        <topology evidence="1">Peripheral membrane protein</topology>
        <orientation evidence="1">Cytoplasmic side</orientation>
    </subcellularLocation>
    <subcellularLocation>
        <location evidence="2">Endoplasmic reticulum membrane</location>
        <topology evidence="2">Peripheral membrane protein</topology>
        <orientation evidence="2">Cytoplasmic side</orientation>
    </subcellularLocation>
</comment>
<dbReference type="InterPro" id="IPR015943">
    <property type="entry name" value="WD40/YVTN_repeat-like_dom_sf"/>
</dbReference>
<dbReference type="InterPro" id="IPR001680">
    <property type="entry name" value="WD40_rpt"/>
</dbReference>
<dbReference type="Gene3D" id="2.130.10.10">
    <property type="entry name" value="YVTN repeat-like/Quinoprotein amine dehydrogenase"/>
    <property type="match status" value="1"/>
</dbReference>
<feature type="compositionally biased region" description="Low complexity" evidence="16">
    <location>
        <begin position="1009"/>
        <end position="1024"/>
    </location>
</feature>
<feature type="compositionally biased region" description="Pro residues" evidence="16">
    <location>
        <begin position="1107"/>
        <end position="1122"/>
    </location>
</feature>
<dbReference type="GO" id="GO:0070971">
    <property type="term" value="C:endoplasmic reticulum exit site"/>
    <property type="evidence" value="ECO:0007669"/>
    <property type="project" value="TreeGrafter"/>
</dbReference>
<dbReference type="EMBL" id="NESQ01000018">
    <property type="protein sequence ID" value="PUU83025.1"/>
    <property type="molecule type" value="Genomic_DNA"/>
</dbReference>
<dbReference type="GO" id="GO:0005198">
    <property type="term" value="F:structural molecule activity"/>
    <property type="evidence" value="ECO:0007669"/>
    <property type="project" value="TreeGrafter"/>
</dbReference>
<reference evidence="17 18" key="1">
    <citation type="submission" date="2017-04" db="EMBL/GenBank/DDBJ databases">
        <title>Draft genome sequence of Tuber borchii Vittad., a whitish edible truffle.</title>
        <authorList>
            <consortium name="DOE Joint Genome Institute"/>
            <person name="Murat C."/>
            <person name="Kuo A."/>
            <person name="Barry K.W."/>
            <person name="Clum A."/>
            <person name="Dockter R.B."/>
            <person name="Fauchery L."/>
            <person name="Iotti M."/>
            <person name="Kohler A."/>
            <person name="Labutti K."/>
            <person name="Lindquist E.A."/>
            <person name="Lipzen A."/>
            <person name="Ohm R.A."/>
            <person name="Wang M."/>
            <person name="Grigoriev I.V."/>
            <person name="Zambonelli A."/>
            <person name="Martin F.M."/>
        </authorList>
    </citation>
    <scope>NUCLEOTIDE SEQUENCE [LARGE SCALE GENOMIC DNA]</scope>
    <source>
        <strain evidence="17 18">Tbo3840</strain>
    </source>
</reference>
<dbReference type="InterPro" id="IPR036322">
    <property type="entry name" value="WD40_repeat_dom_sf"/>
</dbReference>